<dbReference type="Pfam" id="PF00535">
    <property type="entry name" value="Glycos_transf_2"/>
    <property type="match status" value="1"/>
</dbReference>
<dbReference type="Gene3D" id="3.90.550.10">
    <property type="entry name" value="Spore Coat Polysaccharide Biosynthesis Protein SpsA, Chain A"/>
    <property type="match status" value="1"/>
</dbReference>
<dbReference type="PANTHER" id="PTHR22916:SF3">
    <property type="entry name" value="UDP-GLCNAC:BETAGAL BETA-1,3-N-ACETYLGLUCOSAMINYLTRANSFERASE-LIKE PROTEIN 1"/>
    <property type="match status" value="1"/>
</dbReference>
<dbReference type="EMBL" id="CP090978">
    <property type="protein sequence ID" value="UJF35499.1"/>
    <property type="molecule type" value="Genomic_DNA"/>
</dbReference>
<evidence type="ECO:0000256" key="1">
    <source>
        <dbReference type="ARBA" id="ARBA00006739"/>
    </source>
</evidence>
<dbReference type="PANTHER" id="PTHR22916">
    <property type="entry name" value="GLYCOSYLTRANSFERASE"/>
    <property type="match status" value="1"/>
</dbReference>
<evidence type="ECO:0000313" key="4">
    <source>
        <dbReference type="Proteomes" id="UP001649230"/>
    </source>
</evidence>
<keyword evidence="4" id="KW-1185">Reference proteome</keyword>
<evidence type="ECO:0000259" key="2">
    <source>
        <dbReference type="Pfam" id="PF00535"/>
    </source>
</evidence>
<dbReference type="Proteomes" id="UP001649230">
    <property type="component" value="Chromosome"/>
</dbReference>
<feature type="domain" description="Glycosyltransferase 2-like" evidence="2">
    <location>
        <begin position="6"/>
        <end position="162"/>
    </location>
</feature>
<gene>
    <name evidence="3" type="ORF">L0M14_10570</name>
</gene>
<dbReference type="InterPro" id="IPR001173">
    <property type="entry name" value="Glyco_trans_2-like"/>
</dbReference>
<proteinExistence type="inferred from homology"/>
<dbReference type="RefSeq" id="WP_235122065.1">
    <property type="nucleotide sequence ID" value="NZ_CP090978.1"/>
</dbReference>
<evidence type="ECO:0000313" key="3">
    <source>
        <dbReference type="EMBL" id="UJF35499.1"/>
    </source>
</evidence>
<dbReference type="InterPro" id="IPR029044">
    <property type="entry name" value="Nucleotide-diphossugar_trans"/>
</dbReference>
<organism evidence="3 4">
    <name type="scientific">Paenibacillus hexagrammi</name>
    <dbReference type="NCBI Taxonomy" id="2908839"/>
    <lineage>
        <taxon>Bacteria</taxon>
        <taxon>Bacillati</taxon>
        <taxon>Bacillota</taxon>
        <taxon>Bacilli</taxon>
        <taxon>Bacillales</taxon>
        <taxon>Paenibacillaceae</taxon>
        <taxon>Paenibacillus</taxon>
    </lineage>
</organism>
<protein>
    <submittedName>
        <fullName evidence="3">Glycosyltransferase</fullName>
    </submittedName>
</protein>
<sequence>MKPLVSILIPTYNRPDYFKQALKSALKQTYSHIEIVICDNSDNDLTQKIVEKYQSKPNGSTIRYIKNSKNIGPIANQQQCLELAKGEFINYLMDDDLFHPEKIEKMMDYMLKYKDVTLVTSQRRVIDEAGNQLYVPSLWTFKRLYDKDTIVDGRVLSKKLLRDKTNYLGEPTTVLFRRKALKEPFGMLMGKQVYFAVDMASWLNLLSEGKGVYMIQPLSYLRYHSKQLSQHKEAKKIAKMDKETFVRFAKKQGYMKEK</sequence>
<dbReference type="SUPFAM" id="SSF53448">
    <property type="entry name" value="Nucleotide-diphospho-sugar transferases"/>
    <property type="match status" value="1"/>
</dbReference>
<reference evidence="3 4" key="1">
    <citation type="journal article" date="2024" name="Int. J. Syst. Evol. Microbiol.">
        <title>Paenibacillus hexagrammi sp. nov., a novel bacterium isolated from the gut content of Hexagrammos agrammus.</title>
        <authorList>
            <person name="Jung H.K."/>
            <person name="Kim D.G."/>
            <person name="Zin H."/>
            <person name="Park J."/>
            <person name="Jung H."/>
            <person name="Kim Y.O."/>
            <person name="Kong H.J."/>
            <person name="Kim J.W."/>
            <person name="Kim Y.S."/>
        </authorList>
    </citation>
    <scope>NUCLEOTIDE SEQUENCE [LARGE SCALE GENOMIC DNA]</scope>
    <source>
        <strain evidence="3 4">YPD9-1</strain>
    </source>
</reference>
<name>A0ABY3SQH5_9BACL</name>
<comment type="similarity">
    <text evidence="1">Belongs to the glycosyltransferase 2 family.</text>
</comment>
<accession>A0ABY3SQH5</accession>